<dbReference type="AlphaFoldDB" id="A0A2P6QBG1"/>
<proteinExistence type="predicted"/>
<evidence type="ECO:0000313" key="1">
    <source>
        <dbReference type="EMBL" id="PRQ31509.1"/>
    </source>
</evidence>
<dbReference type="Proteomes" id="UP000238479">
    <property type="component" value="Chromosome 5"/>
</dbReference>
<dbReference type="Gramene" id="PRQ31509">
    <property type="protein sequence ID" value="PRQ31509"/>
    <property type="gene ID" value="RchiOBHm_Chr5g0036271"/>
</dbReference>
<accession>A0A2P6QBG1</accession>
<keyword evidence="2" id="KW-1185">Reference proteome</keyword>
<evidence type="ECO:0000313" key="2">
    <source>
        <dbReference type="Proteomes" id="UP000238479"/>
    </source>
</evidence>
<comment type="caution">
    <text evidence="1">The sequence shown here is derived from an EMBL/GenBank/DDBJ whole genome shotgun (WGS) entry which is preliminary data.</text>
</comment>
<name>A0A2P6QBG1_ROSCH</name>
<sequence length="56" mass="6830">MTCPLLLRVFTKVKETVGIDDIRKRYHELGMFMNWLPLQRVSWLGYNKSFSRYFIM</sequence>
<gene>
    <name evidence="1" type="ORF">RchiOBHm_Chr5g0036271</name>
</gene>
<organism evidence="1 2">
    <name type="scientific">Rosa chinensis</name>
    <name type="common">China rose</name>
    <dbReference type="NCBI Taxonomy" id="74649"/>
    <lineage>
        <taxon>Eukaryota</taxon>
        <taxon>Viridiplantae</taxon>
        <taxon>Streptophyta</taxon>
        <taxon>Embryophyta</taxon>
        <taxon>Tracheophyta</taxon>
        <taxon>Spermatophyta</taxon>
        <taxon>Magnoliopsida</taxon>
        <taxon>eudicotyledons</taxon>
        <taxon>Gunneridae</taxon>
        <taxon>Pentapetalae</taxon>
        <taxon>rosids</taxon>
        <taxon>fabids</taxon>
        <taxon>Rosales</taxon>
        <taxon>Rosaceae</taxon>
        <taxon>Rosoideae</taxon>
        <taxon>Rosoideae incertae sedis</taxon>
        <taxon>Rosa</taxon>
    </lineage>
</organism>
<reference evidence="1 2" key="1">
    <citation type="journal article" date="2018" name="Nat. Genet.">
        <title>The Rosa genome provides new insights in the design of modern roses.</title>
        <authorList>
            <person name="Bendahmane M."/>
        </authorList>
    </citation>
    <scope>NUCLEOTIDE SEQUENCE [LARGE SCALE GENOMIC DNA]</scope>
    <source>
        <strain evidence="2">cv. Old Blush</strain>
    </source>
</reference>
<dbReference type="EMBL" id="PDCK01000043">
    <property type="protein sequence ID" value="PRQ31509.1"/>
    <property type="molecule type" value="Genomic_DNA"/>
</dbReference>
<protein>
    <submittedName>
        <fullName evidence="1">Uncharacterized protein</fullName>
    </submittedName>
</protein>